<dbReference type="Gene3D" id="3.90.110.10">
    <property type="entry name" value="Lactate dehydrogenase/glycoside hydrolase, family 4, C-terminal"/>
    <property type="match status" value="1"/>
</dbReference>
<dbReference type="Pfam" id="PF02866">
    <property type="entry name" value="Ldh_1_C"/>
    <property type="match status" value="1"/>
</dbReference>
<comment type="caution">
    <text evidence="4">The sequence shown here is derived from an EMBL/GenBank/DDBJ whole genome shotgun (WGS) entry which is preliminary data.</text>
</comment>
<dbReference type="GO" id="GO:0005739">
    <property type="term" value="C:mitochondrion"/>
    <property type="evidence" value="ECO:0007669"/>
    <property type="project" value="TreeGrafter"/>
</dbReference>
<dbReference type="InterPro" id="IPR015955">
    <property type="entry name" value="Lactate_DH/Glyco_Ohase_4_C"/>
</dbReference>
<name>A0A835PM55_VANPL</name>
<dbReference type="InterPro" id="IPR022383">
    <property type="entry name" value="Lactate/malate_DH_C"/>
</dbReference>
<dbReference type="PANTHER" id="PTHR11540:SF47">
    <property type="entry name" value="MALATE DEHYDROGENASE"/>
    <property type="match status" value="1"/>
</dbReference>
<accession>A0A835PM55</accession>
<evidence type="ECO:0000259" key="3">
    <source>
        <dbReference type="Pfam" id="PF02866"/>
    </source>
</evidence>
<organism evidence="4 5">
    <name type="scientific">Vanilla planifolia</name>
    <name type="common">Vanilla</name>
    <dbReference type="NCBI Taxonomy" id="51239"/>
    <lineage>
        <taxon>Eukaryota</taxon>
        <taxon>Viridiplantae</taxon>
        <taxon>Streptophyta</taxon>
        <taxon>Embryophyta</taxon>
        <taxon>Tracheophyta</taxon>
        <taxon>Spermatophyta</taxon>
        <taxon>Magnoliopsida</taxon>
        <taxon>Liliopsida</taxon>
        <taxon>Asparagales</taxon>
        <taxon>Orchidaceae</taxon>
        <taxon>Vanilloideae</taxon>
        <taxon>Vanilleae</taxon>
        <taxon>Vanilla</taxon>
    </lineage>
</organism>
<dbReference type="OrthoDB" id="622408at2759"/>
<keyword evidence="5" id="KW-1185">Reference proteome</keyword>
<dbReference type="Proteomes" id="UP000636800">
    <property type="component" value="Chromosome 13"/>
</dbReference>
<dbReference type="AlphaFoldDB" id="A0A835PM55"/>
<evidence type="ECO:0000256" key="1">
    <source>
        <dbReference type="ARBA" id="ARBA00023002"/>
    </source>
</evidence>
<dbReference type="PANTHER" id="PTHR11540">
    <property type="entry name" value="MALATE AND LACTATE DEHYDROGENASE"/>
    <property type="match status" value="1"/>
</dbReference>
<dbReference type="SUPFAM" id="SSF56327">
    <property type="entry name" value="LDH C-terminal domain-like"/>
    <property type="match status" value="1"/>
</dbReference>
<protein>
    <recommendedName>
        <fullName evidence="3">Lactate/malate dehydrogenase C-terminal domain-containing protein</fullName>
    </recommendedName>
</protein>
<dbReference type="GO" id="GO:0030060">
    <property type="term" value="F:L-malate dehydrogenase (NAD+) activity"/>
    <property type="evidence" value="ECO:0007669"/>
    <property type="project" value="TreeGrafter"/>
</dbReference>
<evidence type="ECO:0000256" key="2">
    <source>
        <dbReference type="ARBA" id="ARBA00023027"/>
    </source>
</evidence>
<keyword evidence="1" id="KW-0560">Oxidoreductase</keyword>
<gene>
    <name evidence="4" type="ORF">HPP92_024033</name>
</gene>
<feature type="domain" description="Lactate/malate dehydrogenase C-terminal" evidence="3">
    <location>
        <begin position="25"/>
        <end position="94"/>
    </location>
</feature>
<dbReference type="EMBL" id="JADCNL010000013">
    <property type="protein sequence ID" value="KAG0454741.1"/>
    <property type="molecule type" value="Genomic_DNA"/>
</dbReference>
<evidence type="ECO:0000313" key="4">
    <source>
        <dbReference type="EMBL" id="KAG0454741.1"/>
    </source>
</evidence>
<keyword evidence="2" id="KW-0520">NAD</keyword>
<sequence length="98" mass="11075">MERSESGLIEEKAKWCRKCWGVGEKKEECTPDIVECNFVQSNVTELPFFASKVRLGKNGIEEVLGLGPLSEFEKQGLESLKPELKLSIEKGIKFAREN</sequence>
<proteinExistence type="predicted"/>
<reference evidence="4 5" key="1">
    <citation type="journal article" date="2020" name="Nat. Food">
        <title>A phased Vanilla planifolia genome enables genetic improvement of flavour and production.</title>
        <authorList>
            <person name="Hasing T."/>
            <person name="Tang H."/>
            <person name="Brym M."/>
            <person name="Khazi F."/>
            <person name="Huang T."/>
            <person name="Chambers A.H."/>
        </authorList>
    </citation>
    <scope>NUCLEOTIDE SEQUENCE [LARGE SCALE GENOMIC DNA]</scope>
    <source>
        <tissue evidence="4">Leaf</tissue>
    </source>
</reference>
<evidence type="ECO:0000313" key="5">
    <source>
        <dbReference type="Proteomes" id="UP000636800"/>
    </source>
</evidence>